<dbReference type="CDD" id="cd00077">
    <property type="entry name" value="HDc"/>
    <property type="match status" value="1"/>
</dbReference>
<dbReference type="SUPFAM" id="SSF53067">
    <property type="entry name" value="Actin-like ATPase domain"/>
    <property type="match status" value="2"/>
</dbReference>
<dbReference type="PANTHER" id="PTHR30005">
    <property type="entry name" value="EXOPOLYPHOSPHATASE"/>
    <property type="match status" value="1"/>
</dbReference>
<dbReference type="InterPro" id="IPR003695">
    <property type="entry name" value="Ppx_GppA_N"/>
</dbReference>
<keyword evidence="1" id="KW-0378">Hydrolase</keyword>
<dbReference type="CDD" id="cd24054">
    <property type="entry name" value="ASKHA_NBD_AaPPX-GppA_MtPPX2-like"/>
    <property type="match status" value="1"/>
</dbReference>
<dbReference type="Gene3D" id="1.10.3210.10">
    <property type="entry name" value="Hypothetical protein af1432"/>
    <property type="match status" value="1"/>
</dbReference>
<dbReference type="Pfam" id="PF02541">
    <property type="entry name" value="Ppx-GppA"/>
    <property type="match status" value="1"/>
</dbReference>
<dbReference type="Gene3D" id="3.30.420.150">
    <property type="entry name" value="Exopolyphosphatase. Domain 2"/>
    <property type="match status" value="1"/>
</dbReference>
<feature type="domain" description="Ppx/GppA phosphatase N-terminal" evidence="2">
    <location>
        <begin position="23"/>
        <end position="309"/>
    </location>
</feature>
<dbReference type="InterPro" id="IPR048950">
    <property type="entry name" value="Ppx_GppA_C"/>
</dbReference>
<keyword evidence="5" id="KW-1185">Reference proteome</keyword>
<evidence type="ECO:0000256" key="1">
    <source>
        <dbReference type="ARBA" id="ARBA00022801"/>
    </source>
</evidence>
<sequence>MKQNRLAAVDIGTNSIRSIVIEVAASGKYKILDDEKVMVRLGEGLNQTGSISPAAWERALSALSRQKKIIDGYHVCSIEAVATSAMRKALNGPALVEAIKEKVGIEVEVISGEAEAELAALSAFHNFDLDGVRHLIFDIGGGSLELISAQGTHIEEILSLELGAVFLTETFLKSDPVTEPEHQKLRKHIRKTLKASFSPEECNSLQCLVGSGGTITSIAAMVMATRRENYDSSHGYELLRSEVVHLLASLARKSDKERRAIPGLNPDRSDIIVAGVTVVDEVMDFFGVNLLKVNERGIREGLILRGLQKLKLLPGEKPVRSWRASLLEYGRSCHFDEPHCLQVTRLALEIYHALAKRYSFTEKDRRLLEAAALLHDVGYFINYSSHHKHSYHLIRHADLFGFTPRERELIANMARYHRKALPKKKHEPYMRLSAADRALVGRFGGIVRLCDGLDRRRNSVVQGLDCQLDKHTLKLTLQGEEDLSVELFGARAKNDLFQIAFDLKLVIEAPGVVESEAESA</sequence>
<name>A0A6V8MNQ3_9BACT</name>
<organism evidence="4 5">
    <name type="scientific">Geomonas silvestris</name>
    <dbReference type="NCBI Taxonomy" id="2740184"/>
    <lineage>
        <taxon>Bacteria</taxon>
        <taxon>Pseudomonadati</taxon>
        <taxon>Thermodesulfobacteriota</taxon>
        <taxon>Desulfuromonadia</taxon>
        <taxon>Geobacterales</taxon>
        <taxon>Geobacteraceae</taxon>
        <taxon>Geomonas</taxon>
    </lineage>
</organism>
<dbReference type="SUPFAM" id="SSF109604">
    <property type="entry name" value="HD-domain/PDEase-like"/>
    <property type="match status" value="1"/>
</dbReference>
<reference evidence="5" key="1">
    <citation type="submission" date="2020-06" db="EMBL/GenBank/DDBJ databases">
        <title>Draft genomic sequence of Geomonas sp. Red330.</title>
        <authorList>
            <person name="Itoh H."/>
            <person name="Zhenxing X."/>
            <person name="Ushijima N."/>
            <person name="Masuda Y."/>
            <person name="Shiratori Y."/>
            <person name="Senoo K."/>
        </authorList>
    </citation>
    <scope>NUCLEOTIDE SEQUENCE [LARGE SCALE GENOMIC DNA]</scope>
    <source>
        <strain evidence="5">Red330</strain>
    </source>
</reference>
<dbReference type="InterPro" id="IPR003607">
    <property type="entry name" value="HD/PDEase_dom"/>
</dbReference>
<dbReference type="InterPro" id="IPR043129">
    <property type="entry name" value="ATPase_NBD"/>
</dbReference>
<dbReference type="PIRSF" id="PIRSF001267">
    <property type="entry name" value="Pyrophosphatase_GppA_Ppx"/>
    <property type="match status" value="1"/>
</dbReference>
<evidence type="ECO:0000313" key="5">
    <source>
        <dbReference type="Proteomes" id="UP000556026"/>
    </source>
</evidence>
<evidence type="ECO:0000259" key="2">
    <source>
        <dbReference type="Pfam" id="PF02541"/>
    </source>
</evidence>
<dbReference type="Pfam" id="PF21447">
    <property type="entry name" value="Ppx-GppA_III"/>
    <property type="match status" value="1"/>
</dbReference>
<comment type="caution">
    <text evidence="4">The sequence shown here is derived from an EMBL/GenBank/DDBJ whole genome shotgun (WGS) entry which is preliminary data.</text>
</comment>
<dbReference type="Proteomes" id="UP000556026">
    <property type="component" value="Unassembled WGS sequence"/>
</dbReference>
<dbReference type="AlphaFoldDB" id="A0A6V8MNQ3"/>
<dbReference type="FunFam" id="1.10.3210.10:FF:000025">
    <property type="entry name" value="Exopolyphosphatase"/>
    <property type="match status" value="1"/>
</dbReference>
<dbReference type="InterPro" id="IPR030673">
    <property type="entry name" value="PyroPPase_GppA_Ppx"/>
</dbReference>
<dbReference type="InterPro" id="IPR050273">
    <property type="entry name" value="GppA/Ppx_hydrolase"/>
</dbReference>
<protein>
    <submittedName>
        <fullName evidence="4">Exopolyphosphatase</fullName>
    </submittedName>
</protein>
<dbReference type="PANTHER" id="PTHR30005:SF0">
    <property type="entry name" value="RETROGRADE REGULATION PROTEIN 2"/>
    <property type="match status" value="1"/>
</dbReference>
<dbReference type="GO" id="GO:0016462">
    <property type="term" value="F:pyrophosphatase activity"/>
    <property type="evidence" value="ECO:0007669"/>
    <property type="project" value="TreeGrafter"/>
</dbReference>
<dbReference type="EMBL" id="BLXX01000015">
    <property type="protein sequence ID" value="GFO61542.1"/>
    <property type="molecule type" value="Genomic_DNA"/>
</dbReference>
<feature type="domain" description="Ppx/GppA phosphatase C-terminal" evidence="3">
    <location>
        <begin position="330"/>
        <end position="482"/>
    </location>
</feature>
<evidence type="ECO:0000313" key="4">
    <source>
        <dbReference type="EMBL" id="GFO61542.1"/>
    </source>
</evidence>
<accession>A0A6V8MNQ3</accession>
<gene>
    <name evidence="4" type="primary">gppA-2</name>
    <name evidence="4" type="ORF">GMST_38670</name>
</gene>
<dbReference type="RefSeq" id="WP_183356334.1">
    <property type="nucleotide sequence ID" value="NZ_BLXX01000015.1"/>
</dbReference>
<evidence type="ECO:0000259" key="3">
    <source>
        <dbReference type="Pfam" id="PF21447"/>
    </source>
</evidence>
<dbReference type="Gene3D" id="3.30.420.40">
    <property type="match status" value="1"/>
</dbReference>
<proteinExistence type="predicted"/>